<dbReference type="InterPro" id="IPR047650">
    <property type="entry name" value="Transpos_IS110"/>
</dbReference>
<dbReference type="Pfam" id="PF01548">
    <property type="entry name" value="DEDD_Tnp_IS110"/>
    <property type="match status" value="1"/>
</dbReference>
<dbReference type="KEGG" id="vne:CFK40_19200"/>
<gene>
    <name evidence="4" type="ORF">CFK40_10755</name>
    <name evidence="5" type="ORF">CFK40_19200</name>
</gene>
<protein>
    <submittedName>
        <fullName evidence="4">IS110 family transposase</fullName>
    </submittedName>
</protein>
<organism evidence="4 6">
    <name type="scientific">Virgibacillus necropolis</name>
    <dbReference type="NCBI Taxonomy" id="163877"/>
    <lineage>
        <taxon>Bacteria</taxon>
        <taxon>Bacillati</taxon>
        <taxon>Bacillota</taxon>
        <taxon>Bacilli</taxon>
        <taxon>Bacillales</taxon>
        <taxon>Bacillaceae</taxon>
        <taxon>Virgibacillus</taxon>
    </lineage>
</organism>
<dbReference type="OrthoDB" id="9790935at2"/>
<evidence type="ECO:0000256" key="1">
    <source>
        <dbReference type="SAM" id="Coils"/>
    </source>
</evidence>
<dbReference type="PANTHER" id="PTHR33055">
    <property type="entry name" value="TRANSPOSASE FOR INSERTION SEQUENCE ELEMENT IS1111A"/>
    <property type="match status" value="1"/>
</dbReference>
<reference evidence="4" key="2">
    <citation type="submission" date="2017-07" db="EMBL/GenBank/DDBJ databases">
        <authorList>
            <person name="Sun Z.S."/>
            <person name="Albrecht U."/>
            <person name="Echele G."/>
            <person name="Lee C.C."/>
        </authorList>
    </citation>
    <scope>NUCLEOTIDE SEQUENCE</scope>
    <source>
        <strain evidence="4">LMG 19488</strain>
    </source>
</reference>
<feature type="domain" description="Transposase IS116/IS110/IS902 C-terminal" evidence="3">
    <location>
        <begin position="292"/>
        <end position="374"/>
    </location>
</feature>
<evidence type="ECO:0000259" key="2">
    <source>
        <dbReference type="Pfam" id="PF01548"/>
    </source>
</evidence>
<name>A0A221MCT9_9BACI</name>
<keyword evidence="1" id="KW-0175">Coiled coil</keyword>
<dbReference type="EMBL" id="CP022437">
    <property type="protein sequence ID" value="ASN06987.1"/>
    <property type="molecule type" value="Genomic_DNA"/>
</dbReference>
<reference evidence="4 6" key="1">
    <citation type="journal article" date="2003" name="Int. J. Syst. Evol. Microbiol.">
        <title>Virgibacillus carmonensis sp. nov., Virgibacillus necropolis sp. nov. and Virgibacillus picturae sp. nov., three novel species isolated from deteriorated mural paintings, transfer of the species of the genus salibacillus to Virgibacillus, as Virgibacillus marismortui comb. nov. and Virgibacillus salexigens comb. nov., and emended description of the genus Virgibacillus.</title>
        <authorList>
            <person name="Heyrman J."/>
            <person name="Logan N.A."/>
            <person name="Busse H.J."/>
            <person name="Balcaen A."/>
            <person name="Lebbe L."/>
            <person name="Rodriguez-Diaz M."/>
            <person name="Swings J."/>
            <person name="De Vos P."/>
        </authorList>
    </citation>
    <scope>NUCLEOTIDE SEQUENCE [LARGE SCALE GENOMIC DNA]</scope>
    <source>
        <strain evidence="4 6">LMG 19488</strain>
    </source>
</reference>
<dbReference type="KEGG" id="vne:CFK40_10755"/>
<dbReference type="RefSeq" id="WP_089532304.1">
    <property type="nucleotide sequence ID" value="NZ_CP022437.1"/>
</dbReference>
<feature type="domain" description="Transposase IS110-like N-terminal" evidence="2">
    <location>
        <begin position="23"/>
        <end position="183"/>
    </location>
</feature>
<evidence type="ECO:0000313" key="4">
    <source>
        <dbReference type="EMBL" id="ASN05454.1"/>
    </source>
</evidence>
<dbReference type="InterPro" id="IPR003346">
    <property type="entry name" value="Transposase_20"/>
</dbReference>
<sequence>MKFKQKQIQNQRIEHISPDHLIVGIDIAKEIHVARAVNFRGIELGKSLKFSNDMAGFERLMFWVKSLQKKSQKTQLIIGMEPTGHYWLLLAYWLTEKGIEVVTVNPYLVKKNKENRDNSPTKHDVKDALVIADMIKNGYYSVLHLPQGPYKDLRELMSLHEFVTKQHVSVQNQIHRWLDKWFPEYSKVFKDWTGKMSISTLKRFPSPNEIREMSEEDILKAWKKDVKRISKAHAKELIKQAKCSIASEDGMDKATWMLKLLLEQYEQLTKQIEEIKEKAIGLIADLSIYEPLIDIKGLSPLLVTSLVAEIGHIPNFQHGNQILRLAGLHLGENSSGKHKGEITITKRGRSGLRKQLFLAVLSLVRNNKEFRELHRRNVKEKGMKKINSIMKLCGKLARMMVGMMKHKTFYSPRLVFPQVERAA</sequence>
<dbReference type="GO" id="GO:0003677">
    <property type="term" value="F:DNA binding"/>
    <property type="evidence" value="ECO:0007669"/>
    <property type="project" value="InterPro"/>
</dbReference>
<dbReference type="InterPro" id="IPR002525">
    <property type="entry name" value="Transp_IS110-like_N"/>
</dbReference>
<evidence type="ECO:0000313" key="6">
    <source>
        <dbReference type="Proteomes" id="UP000204391"/>
    </source>
</evidence>
<keyword evidence="6" id="KW-1185">Reference proteome</keyword>
<feature type="coiled-coil region" evidence="1">
    <location>
        <begin position="251"/>
        <end position="285"/>
    </location>
</feature>
<dbReference type="Proteomes" id="UP000204391">
    <property type="component" value="Chromosome"/>
</dbReference>
<proteinExistence type="predicted"/>
<dbReference type="PANTHER" id="PTHR33055:SF13">
    <property type="entry name" value="TRANSPOSASE"/>
    <property type="match status" value="1"/>
</dbReference>
<dbReference type="GO" id="GO:0004803">
    <property type="term" value="F:transposase activity"/>
    <property type="evidence" value="ECO:0007669"/>
    <property type="project" value="InterPro"/>
</dbReference>
<dbReference type="GO" id="GO:0006313">
    <property type="term" value="P:DNA transposition"/>
    <property type="evidence" value="ECO:0007669"/>
    <property type="project" value="InterPro"/>
</dbReference>
<evidence type="ECO:0000259" key="3">
    <source>
        <dbReference type="Pfam" id="PF02371"/>
    </source>
</evidence>
<dbReference type="AlphaFoldDB" id="A0A221MCT9"/>
<evidence type="ECO:0000313" key="5">
    <source>
        <dbReference type="EMBL" id="ASN06987.1"/>
    </source>
</evidence>
<accession>A0A221MCT9</accession>
<dbReference type="EMBL" id="CP022437">
    <property type="protein sequence ID" value="ASN05454.1"/>
    <property type="molecule type" value="Genomic_DNA"/>
</dbReference>
<dbReference type="NCBIfam" id="NF033542">
    <property type="entry name" value="transpos_IS110"/>
    <property type="match status" value="1"/>
</dbReference>
<dbReference type="Pfam" id="PF02371">
    <property type="entry name" value="Transposase_20"/>
    <property type="match status" value="1"/>
</dbReference>